<dbReference type="Proteomes" id="UP001385951">
    <property type="component" value="Unassembled WGS sequence"/>
</dbReference>
<dbReference type="EMBL" id="JASBNA010000040">
    <property type="protein sequence ID" value="KAK7681539.1"/>
    <property type="molecule type" value="Genomic_DNA"/>
</dbReference>
<accession>A0AAW0FPN4</accession>
<evidence type="ECO:0000259" key="4">
    <source>
        <dbReference type="PROSITE" id="PS50011"/>
    </source>
</evidence>
<gene>
    <name evidence="5" type="ORF">QCA50_015271</name>
</gene>
<evidence type="ECO:0000256" key="1">
    <source>
        <dbReference type="ARBA" id="ARBA00022741"/>
    </source>
</evidence>
<dbReference type="InterPro" id="IPR011009">
    <property type="entry name" value="Kinase-like_dom_sf"/>
</dbReference>
<dbReference type="PANTHER" id="PTHR44329:SF298">
    <property type="entry name" value="MIXED LINEAGE KINASE DOMAIN-LIKE PROTEIN"/>
    <property type="match status" value="1"/>
</dbReference>
<dbReference type="GO" id="GO:0005524">
    <property type="term" value="F:ATP binding"/>
    <property type="evidence" value="ECO:0007669"/>
    <property type="project" value="UniProtKB-KW"/>
</dbReference>
<dbReference type="GO" id="GO:0004674">
    <property type="term" value="F:protein serine/threonine kinase activity"/>
    <property type="evidence" value="ECO:0007669"/>
    <property type="project" value="TreeGrafter"/>
</dbReference>
<dbReference type="InterPro" id="IPR051681">
    <property type="entry name" value="Ser/Thr_Kinases-Pseudokinases"/>
</dbReference>
<dbReference type="Pfam" id="PF07714">
    <property type="entry name" value="PK_Tyr_Ser-Thr"/>
    <property type="match status" value="1"/>
</dbReference>
<dbReference type="Gene3D" id="1.10.510.10">
    <property type="entry name" value="Transferase(Phosphotransferase) domain 1"/>
    <property type="match status" value="1"/>
</dbReference>
<dbReference type="AlphaFoldDB" id="A0AAW0FPN4"/>
<evidence type="ECO:0000313" key="5">
    <source>
        <dbReference type="EMBL" id="KAK7681539.1"/>
    </source>
</evidence>
<evidence type="ECO:0000313" key="6">
    <source>
        <dbReference type="Proteomes" id="UP001385951"/>
    </source>
</evidence>
<evidence type="ECO:0000256" key="3">
    <source>
        <dbReference type="SAM" id="Phobius"/>
    </source>
</evidence>
<proteinExistence type="predicted"/>
<evidence type="ECO:0000256" key="2">
    <source>
        <dbReference type="ARBA" id="ARBA00022840"/>
    </source>
</evidence>
<organism evidence="5 6">
    <name type="scientific">Cerrena zonata</name>
    <dbReference type="NCBI Taxonomy" id="2478898"/>
    <lineage>
        <taxon>Eukaryota</taxon>
        <taxon>Fungi</taxon>
        <taxon>Dikarya</taxon>
        <taxon>Basidiomycota</taxon>
        <taxon>Agaricomycotina</taxon>
        <taxon>Agaricomycetes</taxon>
        <taxon>Polyporales</taxon>
        <taxon>Cerrenaceae</taxon>
        <taxon>Cerrena</taxon>
    </lineage>
</organism>
<keyword evidence="1" id="KW-0547">Nucleotide-binding</keyword>
<keyword evidence="3" id="KW-0812">Transmembrane</keyword>
<sequence>MHPQQCRSISNQSTIDVGNHISSSIDDYTPRLLLVLLIFLPSVIILRQLHVYGLRVFLLQQRFFSQSADPTLRFLAKSFNSLYNTILYPATPHRSLSHGPLDIGRNIHVTDHYPVACGSFADVYEATYKGQRVALKRIRISKSLSDEDRKQCYRAFHREVQICAHLNHPHILPICGIDYTTFPMPCIVLPWMAHGDFYTAIKSLKSEQIPGLIPRWLLEVARGIEYLHECSIVHGDLRAPNVLFDEEYHVRVSDFGLSHRPEDRSLTLLSLDRNPRWTAPELLRYEDNATLPYPDTRCDVYSFGCLCIEFYTQKSPFEHLRTYQVRSAVLQGERSPQPDHGSMPLRIWELAQRCWEDAPEVRPCMSEINDDLENYGIC</sequence>
<dbReference type="InterPro" id="IPR001245">
    <property type="entry name" value="Ser-Thr/Tyr_kinase_cat_dom"/>
</dbReference>
<comment type="caution">
    <text evidence="5">The sequence shown here is derived from an EMBL/GenBank/DDBJ whole genome shotgun (WGS) entry which is preliminary data.</text>
</comment>
<feature type="transmembrane region" description="Helical" evidence="3">
    <location>
        <begin position="32"/>
        <end position="54"/>
    </location>
</feature>
<keyword evidence="3" id="KW-0472">Membrane</keyword>
<keyword evidence="6" id="KW-1185">Reference proteome</keyword>
<dbReference type="PROSITE" id="PS50011">
    <property type="entry name" value="PROTEIN_KINASE_DOM"/>
    <property type="match status" value="1"/>
</dbReference>
<keyword evidence="3" id="KW-1133">Transmembrane helix</keyword>
<dbReference type="SUPFAM" id="SSF56112">
    <property type="entry name" value="Protein kinase-like (PK-like)"/>
    <property type="match status" value="1"/>
</dbReference>
<keyword evidence="2" id="KW-0067">ATP-binding</keyword>
<dbReference type="InterPro" id="IPR000719">
    <property type="entry name" value="Prot_kinase_dom"/>
</dbReference>
<protein>
    <recommendedName>
        <fullName evidence="4">Protein kinase domain-containing protein</fullName>
    </recommendedName>
</protein>
<reference evidence="5 6" key="1">
    <citation type="submission" date="2022-09" db="EMBL/GenBank/DDBJ databases">
        <authorList>
            <person name="Palmer J.M."/>
        </authorList>
    </citation>
    <scope>NUCLEOTIDE SEQUENCE [LARGE SCALE GENOMIC DNA]</scope>
    <source>
        <strain evidence="5 6">DSM 7382</strain>
    </source>
</reference>
<name>A0AAW0FPN4_9APHY</name>
<feature type="domain" description="Protein kinase" evidence="4">
    <location>
        <begin position="109"/>
        <end position="377"/>
    </location>
</feature>
<dbReference type="PANTHER" id="PTHR44329">
    <property type="entry name" value="SERINE/THREONINE-PROTEIN KINASE TNNI3K-RELATED"/>
    <property type="match status" value="1"/>
</dbReference>